<gene>
    <name evidence="1" type="ORF">JR316_0011534</name>
</gene>
<keyword evidence="2" id="KW-1185">Reference proteome</keyword>
<organism evidence="1 2">
    <name type="scientific">Psilocybe cubensis</name>
    <name type="common">Psychedelic mushroom</name>
    <name type="synonym">Stropharia cubensis</name>
    <dbReference type="NCBI Taxonomy" id="181762"/>
    <lineage>
        <taxon>Eukaryota</taxon>
        <taxon>Fungi</taxon>
        <taxon>Dikarya</taxon>
        <taxon>Basidiomycota</taxon>
        <taxon>Agaricomycotina</taxon>
        <taxon>Agaricomycetes</taxon>
        <taxon>Agaricomycetidae</taxon>
        <taxon>Agaricales</taxon>
        <taxon>Agaricineae</taxon>
        <taxon>Strophariaceae</taxon>
        <taxon>Psilocybe</taxon>
    </lineage>
</organism>
<sequence length="81" mass="9316">MDSVMDSQAARIKTYDLDNDGVLITLLSPEDFVTQTLDGKIYVRIAYDKFAEMMKEKQDFIELRASTLKIYGSLFKTEPEI</sequence>
<proteinExistence type="predicted"/>
<dbReference type="Proteomes" id="UP000664032">
    <property type="component" value="Unassembled WGS sequence"/>
</dbReference>
<accession>A0ACB8GLN6</accession>
<evidence type="ECO:0000313" key="1">
    <source>
        <dbReference type="EMBL" id="KAH9475969.1"/>
    </source>
</evidence>
<comment type="caution">
    <text evidence="1">The sequence shown here is derived from an EMBL/GenBank/DDBJ whole genome shotgun (WGS) entry which is preliminary data.</text>
</comment>
<evidence type="ECO:0000313" key="2">
    <source>
        <dbReference type="Proteomes" id="UP000664032"/>
    </source>
</evidence>
<protein>
    <submittedName>
        <fullName evidence="1">Uncharacterized protein</fullName>
    </submittedName>
</protein>
<dbReference type="EMBL" id="JAFIQS020000011">
    <property type="protein sequence ID" value="KAH9475969.1"/>
    <property type="molecule type" value="Genomic_DNA"/>
</dbReference>
<reference evidence="1" key="1">
    <citation type="submission" date="2021-10" db="EMBL/GenBank/DDBJ databases">
        <title>Psilocybe cubensis genome.</title>
        <authorList>
            <person name="Mckernan K.J."/>
            <person name="Crawford S."/>
            <person name="Trippe A."/>
            <person name="Kane L.T."/>
            <person name="Mclaughlin S."/>
        </authorList>
    </citation>
    <scope>NUCLEOTIDE SEQUENCE</scope>
    <source>
        <strain evidence="1">MGC-MH-2018</strain>
    </source>
</reference>
<name>A0ACB8GLN6_PSICU</name>